<evidence type="ECO:0000256" key="2">
    <source>
        <dbReference type="ARBA" id="ARBA00022553"/>
    </source>
</evidence>
<dbReference type="SUPFAM" id="SSF56801">
    <property type="entry name" value="Acetyl-CoA synthetase-like"/>
    <property type="match status" value="1"/>
</dbReference>
<keyword evidence="1" id="KW-0596">Phosphopantetheine</keyword>
<dbReference type="InterPro" id="IPR036291">
    <property type="entry name" value="NAD(P)-bd_dom_sf"/>
</dbReference>
<keyword evidence="5" id="KW-1185">Reference proteome</keyword>
<dbReference type="InterPro" id="IPR013120">
    <property type="entry name" value="FAR_NAD-bd"/>
</dbReference>
<dbReference type="InterPro" id="IPR036736">
    <property type="entry name" value="ACP-like_sf"/>
</dbReference>
<keyword evidence="2" id="KW-0597">Phosphoprotein</keyword>
<dbReference type="RefSeq" id="XP_025384476.1">
    <property type="nucleotide sequence ID" value="XM_025536890.1"/>
</dbReference>
<feature type="domain" description="Carrier" evidence="3">
    <location>
        <begin position="565"/>
        <end position="649"/>
    </location>
</feature>
<dbReference type="EMBL" id="MSFU01000027">
    <property type="protein sequence ID" value="PWY65421.1"/>
    <property type="molecule type" value="Genomic_DNA"/>
</dbReference>
<dbReference type="Gene3D" id="3.40.50.720">
    <property type="entry name" value="NAD(P)-binding Rossmann-like Domain"/>
    <property type="match status" value="1"/>
</dbReference>
<dbReference type="PANTHER" id="PTHR43439">
    <property type="entry name" value="PHENYLACETATE-COENZYME A LIGASE"/>
    <property type="match status" value="1"/>
</dbReference>
<dbReference type="OrthoDB" id="429813at2759"/>
<accession>A0A317UVD9</accession>
<comment type="caution">
    <text evidence="4">The sequence shown here is derived from an EMBL/GenBank/DDBJ whole genome shotgun (WGS) entry which is preliminary data.</text>
</comment>
<dbReference type="PROSITE" id="PS50075">
    <property type="entry name" value="CARRIER"/>
    <property type="match status" value="1"/>
</dbReference>
<dbReference type="SUPFAM" id="SSF51735">
    <property type="entry name" value="NAD(P)-binding Rossmann-fold domains"/>
    <property type="match status" value="1"/>
</dbReference>
<dbReference type="PROSITE" id="PS00012">
    <property type="entry name" value="PHOSPHOPANTETHEINE"/>
    <property type="match status" value="1"/>
</dbReference>
<dbReference type="InterPro" id="IPR006162">
    <property type="entry name" value="Ppantetheine_attach_site"/>
</dbReference>
<reference evidence="4" key="1">
    <citation type="submission" date="2016-12" db="EMBL/GenBank/DDBJ databases">
        <title>The genomes of Aspergillus section Nigri reveals drivers in fungal speciation.</title>
        <authorList>
            <consortium name="DOE Joint Genome Institute"/>
            <person name="Vesth T.C."/>
            <person name="Nybo J."/>
            <person name="Theobald S."/>
            <person name="Brandl J."/>
            <person name="Frisvad J.C."/>
            <person name="Nielsen K.F."/>
            <person name="Lyhne E.K."/>
            <person name="Kogle M.E."/>
            <person name="Kuo A."/>
            <person name="Riley R."/>
            <person name="Clum A."/>
            <person name="Nolan M."/>
            <person name="Lipzen A."/>
            <person name="Salamov A."/>
            <person name="Henrissat B."/>
            <person name="Wiebenga A."/>
            <person name="De vries R.P."/>
            <person name="Grigoriev I.V."/>
            <person name="Mortensen U.H."/>
            <person name="Andersen M.R."/>
            <person name="Baker S.E."/>
        </authorList>
    </citation>
    <scope>NUCLEOTIDE SEQUENCE</scope>
    <source>
        <strain evidence="4">CBS 122712</strain>
    </source>
</reference>
<protein>
    <submittedName>
        <fullName evidence="4">NRPS-like enzyme</fullName>
    </submittedName>
</protein>
<evidence type="ECO:0000313" key="4">
    <source>
        <dbReference type="EMBL" id="PWY65421.1"/>
    </source>
</evidence>
<dbReference type="Gene3D" id="1.10.1200.10">
    <property type="entry name" value="ACP-like"/>
    <property type="match status" value="1"/>
</dbReference>
<name>A0A317UVD9_ASPEC</name>
<dbReference type="InterPro" id="IPR042099">
    <property type="entry name" value="ANL_N_sf"/>
</dbReference>
<dbReference type="VEuPathDB" id="FungiDB:BO83DRAFT_453074"/>
<dbReference type="Proteomes" id="UP000246171">
    <property type="component" value="Unassembled WGS sequence"/>
</dbReference>
<gene>
    <name evidence="4" type="ORF">BO83DRAFT_453074</name>
</gene>
<organism evidence="4 5">
    <name type="scientific">Aspergillus eucalypticola (strain CBS 122712 / IBT 29274)</name>
    <dbReference type="NCBI Taxonomy" id="1448314"/>
    <lineage>
        <taxon>Eukaryota</taxon>
        <taxon>Fungi</taxon>
        <taxon>Dikarya</taxon>
        <taxon>Ascomycota</taxon>
        <taxon>Pezizomycotina</taxon>
        <taxon>Eurotiomycetes</taxon>
        <taxon>Eurotiomycetidae</taxon>
        <taxon>Eurotiales</taxon>
        <taxon>Aspergillaceae</taxon>
        <taxon>Aspergillus</taxon>
        <taxon>Aspergillus subgen. Circumdati</taxon>
    </lineage>
</organism>
<dbReference type="Pfam" id="PF00501">
    <property type="entry name" value="AMP-binding"/>
    <property type="match status" value="1"/>
</dbReference>
<sequence length="1062" mass="118564">MTIAKEAVLVTGRAPRRLLAAHVDAIAVTSPTQLFGLTPNGTHAAAGFREVNFEALCRAVNTMAWWLNKHLGKSNNETIAYLGCNDIRYIVLMLACHKTNYTLFLPSTRLANDAYNHVLHATQTTRLLFSQEKKQLVSRLTGLSKAIPSLEIPSVAELFSDRDHTGHLHYDWTPSFEEMENRVAFAIHSSGTTGMPKPVYLTHGFLGTMDYGAFIPRPEGRSLSFFNDLASTDPDSKDLVLSVTPYFHLMGLVSFFESIFHNLPFVASPDQPLSVNFLIDILHHTRPTVTILPPSILEDMSESDEALACFSKLKFICYGGAPLAPEVGAKLNQYTQLRTPIGSTEMGVISSLVPQHHDDWGYFEWNPAYRVEMQDIGDELYELVIPRVENSRLMHGVFHTYPDLKEYRSKDLYVRHPHNPNLWRYHGRFDDVIVLSNGEKLNPISAEKVIEGHPSVHRALVIGQRRFQTCLLIEPSSDLATDAIDEPSFIATIWPLVQAANQILPEYGQIMKHMILLASPTKPFQLTPKGTTQRHAVNLAYTREIDAIYAAQDEQQVEVKLPAATDYESLRNYLQSIISSLTGRSQDLKDSDDLYTLGLDSMRVIQLSKTLGSSVKARNGELDIKRLNVQELYAHPTLGKLTYLLQEVLQEKTASIPVMSRAEKIAELVHKYTDDLPVRILGARDLPERSTVIVTGSTGSLGTYLLYGLLCDAQVAKVYCLNRTEDAVDRQSAGFAQKGLDTALLADKSRVEFLHTSFGERHFGLNEAVYRRLLDSVDMVIHNAWKVNFNHPVSTFEDPHIQSVREFINFSLESRYNTHIAFVSSISTVSAWKPSSAGESSVPEVPMETVDSTLEQGYGESKYIGERICVEASRRSKVPTSVLRVGQIAGPDSQLGLWNPHEWLPTIVKTSISMRQVPGELGSFVVDWVAVDTLAKITIEILHHRRLEAARSASEHAVFHLTNPFQAPWADLIPAIQKRYPVEVVSFVDWINALGSVQDSSSDDLVDKPALKLLDFYRAIAGGSHQGPILSVERSKEVSPTMASLGPVSLSQMSNWLNQWGF</sequence>
<dbReference type="AlphaFoldDB" id="A0A317UVD9"/>
<dbReference type="Gene3D" id="3.40.50.12780">
    <property type="entry name" value="N-terminal domain of ligase-like"/>
    <property type="match status" value="1"/>
</dbReference>
<evidence type="ECO:0000259" key="3">
    <source>
        <dbReference type="PROSITE" id="PS50075"/>
    </source>
</evidence>
<dbReference type="Pfam" id="PF07993">
    <property type="entry name" value="NAD_binding_4"/>
    <property type="match status" value="1"/>
</dbReference>
<dbReference type="InterPro" id="IPR000873">
    <property type="entry name" value="AMP-dep_synth/lig_dom"/>
</dbReference>
<evidence type="ECO:0000313" key="5">
    <source>
        <dbReference type="Proteomes" id="UP000246171"/>
    </source>
</evidence>
<dbReference type="InterPro" id="IPR009081">
    <property type="entry name" value="PP-bd_ACP"/>
</dbReference>
<dbReference type="SUPFAM" id="SSF47336">
    <property type="entry name" value="ACP-like"/>
    <property type="match status" value="1"/>
</dbReference>
<dbReference type="InterPro" id="IPR051414">
    <property type="entry name" value="Adenylate-forming_Reductase"/>
</dbReference>
<dbReference type="Pfam" id="PF23562">
    <property type="entry name" value="AMP-binding_C_3"/>
    <property type="match status" value="1"/>
</dbReference>
<evidence type="ECO:0000256" key="1">
    <source>
        <dbReference type="ARBA" id="ARBA00022450"/>
    </source>
</evidence>
<proteinExistence type="predicted"/>
<dbReference type="Pfam" id="PF00550">
    <property type="entry name" value="PP-binding"/>
    <property type="match status" value="1"/>
</dbReference>
<dbReference type="GeneID" id="37058852"/>
<dbReference type="PANTHER" id="PTHR43439:SF2">
    <property type="entry name" value="ENZYME, PUTATIVE (JCVI)-RELATED"/>
    <property type="match status" value="1"/>
</dbReference>